<keyword evidence="5" id="KW-0418">Kinase</keyword>
<dbReference type="InterPro" id="IPR013222">
    <property type="entry name" value="Glyco_hyd_98_carb-bd"/>
</dbReference>
<dbReference type="GO" id="GO:0004674">
    <property type="term" value="F:protein serine/threonine kinase activity"/>
    <property type="evidence" value="ECO:0007669"/>
    <property type="project" value="UniProtKB-EC"/>
</dbReference>
<dbReference type="Gene3D" id="1.10.510.10">
    <property type="entry name" value="Transferase(Phosphotransferase) domain 1"/>
    <property type="match status" value="1"/>
</dbReference>
<dbReference type="OrthoDB" id="9762169at2"/>
<dbReference type="SUPFAM" id="SSF49785">
    <property type="entry name" value="Galactose-binding domain-like"/>
    <property type="match status" value="1"/>
</dbReference>
<feature type="compositionally biased region" description="Polar residues" evidence="9">
    <location>
        <begin position="322"/>
        <end position="338"/>
    </location>
</feature>
<dbReference type="EMBL" id="CP013200">
    <property type="protein sequence ID" value="ALO65366.1"/>
    <property type="molecule type" value="Genomic_DNA"/>
</dbReference>
<gene>
    <name evidence="12" type="ORF">AS189_01225</name>
</gene>
<evidence type="ECO:0000256" key="6">
    <source>
        <dbReference type="ARBA" id="ARBA00022840"/>
    </source>
</evidence>
<protein>
    <recommendedName>
        <fullName evidence="2">non-specific serine/threonine protein kinase</fullName>
        <ecNumber evidence="2">2.7.11.1</ecNumber>
    </recommendedName>
</protein>
<dbReference type="SMART" id="SM00220">
    <property type="entry name" value="S_TKc"/>
    <property type="match status" value="1"/>
</dbReference>
<evidence type="ECO:0000256" key="5">
    <source>
        <dbReference type="ARBA" id="ARBA00022777"/>
    </source>
</evidence>
<dbReference type="InterPro" id="IPR008979">
    <property type="entry name" value="Galactose-bd-like_sf"/>
</dbReference>
<name>A0A0S2LVJ3_9MICC</name>
<dbReference type="InterPro" id="IPR008271">
    <property type="entry name" value="Ser/Thr_kinase_AS"/>
</dbReference>
<feature type="region of interest" description="Disordered" evidence="9">
    <location>
        <begin position="312"/>
        <end position="367"/>
    </location>
</feature>
<dbReference type="PANTHER" id="PTHR43671:SF13">
    <property type="entry name" value="SERINE_THREONINE-PROTEIN KINASE NEK2"/>
    <property type="match status" value="1"/>
</dbReference>
<dbReference type="Pfam" id="PF00069">
    <property type="entry name" value="Pkinase"/>
    <property type="match status" value="1"/>
</dbReference>
<dbReference type="PROSITE" id="PS51178">
    <property type="entry name" value="PASTA"/>
    <property type="match status" value="1"/>
</dbReference>
<reference evidence="13" key="1">
    <citation type="submission" date="2015-11" db="EMBL/GenBank/DDBJ databases">
        <authorList>
            <person name="Kumar R."/>
            <person name="Singh D."/>
            <person name="Swarnkar M.K."/>
            <person name="Singh A.K."/>
            <person name="Kumar S."/>
        </authorList>
    </citation>
    <scope>NUCLEOTIDE SEQUENCE [LARGE SCALE GENOMIC DNA]</scope>
    <source>
        <strain evidence="13">ERGS4:06</strain>
    </source>
</reference>
<accession>A0A0S2LVJ3</accession>
<dbReference type="GO" id="GO:0005524">
    <property type="term" value="F:ATP binding"/>
    <property type="evidence" value="ECO:0007669"/>
    <property type="project" value="UniProtKB-UniRule"/>
</dbReference>
<keyword evidence="7" id="KW-0675">Receptor</keyword>
<feature type="binding site" evidence="8">
    <location>
        <position position="50"/>
    </location>
    <ligand>
        <name>ATP</name>
        <dbReference type="ChEBI" id="CHEBI:30616"/>
    </ligand>
</feature>
<dbReference type="InterPro" id="IPR005543">
    <property type="entry name" value="PASTA_dom"/>
</dbReference>
<feature type="compositionally biased region" description="Low complexity" evidence="9">
    <location>
        <begin position="407"/>
        <end position="421"/>
    </location>
</feature>
<dbReference type="SUPFAM" id="SSF56112">
    <property type="entry name" value="Protein kinase-like (PK-like)"/>
    <property type="match status" value="1"/>
</dbReference>
<dbReference type="AlphaFoldDB" id="A0A0S2LVJ3"/>
<comment type="similarity">
    <text evidence="1">Belongs to the protein kinase superfamily. NEK Ser/Thr protein kinase family. NIMA subfamily.</text>
</comment>
<dbReference type="CDD" id="cd14014">
    <property type="entry name" value="STKc_PknB_like"/>
    <property type="match status" value="1"/>
</dbReference>
<dbReference type="PROSITE" id="PS00107">
    <property type="entry name" value="PROTEIN_KINASE_ATP"/>
    <property type="match status" value="1"/>
</dbReference>
<dbReference type="Pfam" id="PF03793">
    <property type="entry name" value="PASTA"/>
    <property type="match status" value="1"/>
</dbReference>
<feature type="region of interest" description="Disordered" evidence="9">
    <location>
        <begin position="405"/>
        <end position="449"/>
    </location>
</feature>
<feature type="domain" description="Protein kinase" evidence="10">
    <location>
        <begin position="22"/>
        <end position="282"/>
    </location>
</feature>
<evidence type="ECO:0000313" key="12">
    <source>
        <dbReference type="EMBL" id="ALO65366.1"/>
    </source>
</evidence>
<dbReference type="PANTHER" id="PTHR43671">
    <property type="entry name" value="SERINE/THREONINE-PROTEIN KINASE NEK"/>
    <property type="match status" value="1"/>
</dbReference>
<keyword evidence="3" id="KW-0808">Transferase</keyword>
<keyword evidence="4 8" id="KW-0547">Nucleotide-binding</keyword>
<evidence type="ECO:0000256" key="7">
    <source>
        <dbReference type="ARBA" id="ARBA00023170"/>
    </source>
</evidence>
<evidence type="ECO:0000256" key="4">
    <source>
        <dbReference type="ARBA" id="ARBA00022741"/>
    </source>
</evidence>
<evidence type="ECO:0000256" key="1">
    <source>
        <dbReference type="ARBA" id="ARBA00010886"/>
    </source>
</evidence>
<dbReference type="Gene3D" id="3.30.200.20">
    <property type="entry name" value="Phosphorylase Kinase, domain 1"/>
    <property type="match status" value="1"/>
</dbReference>
<dbReference type="EC" id="2.7.11.1" evidence="2"/>
<dbReference type="Proteomes" id="UP000059574">
    <property type="component" value="Chromosome"/>
</dbReference>
<feature type="domain" description="PASTA" evidence="11">
    <location>
        <begin position="440"/>
        <end position="510"/>
    </location>
</feature>
<evidence type="ECO:0000313" key="13">
    <source>
        <dbReference type="Proteomes" id="UP000059574"/>
    </source>
</evidence>
<evidence type="ECO:0000256" key="3">
    <source>
        <dbReference type="ARBA" id="ARBA00022679"/>
    </source>
</evidence>
<reference evidence="12 13" key="2">
    <citation type="journal article" date="2016" name="J. Biotechnol.">
        <title>Complete genome sequence of Arthrobacter alpinus ERGS4:06, a yellow pigmented bacterium tolerant to cold and radiations isolated from Sikkim Himalaya.</title>
        <authorList>
            <person name="Kumar R."/>
            <person name="Singh D."/>
            <person name="Swarnkar M.K."/>
            <person name="Singh A.K."/>
            <person name="Kumar S."/>
        </authorList>
    </citation>
    <scope>NUCLEOTIDE SEQUENCE [LARGE SCALE GENOMIC DNA]</scope>
    <source>
        <strain evidence="12 13">ERGS4:06</strain>
    </source>
</reference>
<dbReference type="Pfam" id="PF08305">
    <property type="entry name" value="NPCBM"/>
    <property type="match status" value="1"/>
</dbReference>
<proteinExistence type="inferred from homology"/>
<dbReference type="InterPro" id="IPR050660">
    <property type="entry name" value="NEK_Ser/Thr_kinase"/>
</dbReference>
<dbReference type="InterPro" id="IPR000719">
    <property type="entry name" value="Prot_kinase_dom"/>
</dbReference>
<evidence type="ECO:0000256" key="9">
    <source>
        <dbReference type="SAM" id="MobiDB-lite"/>
    </source>
</evidence>
<dbReference type="Gene3D" id="3.30.10.20">
    <property type="match status" value="1"/>
</dbReference>
<dbReference type="InterPro" id="IPR017441">
    <property type="entry name" value="Protein_kinase_ATP_BS"/>
</dbReference>
<evidence type="ECO:0000259" key="11">
    <source>
        <dbReference type="PROSITE" id="PS51178"/>
    </source>
</evidence>
<evidence type="ECO:0000259" key="10">
    <source>
        <dbReference type="PROSITE" id="PS50011"/>
    </source>
</evidence>
<evidence type="ECO:0000256" key="2">
    <source>
        <dbReference type="ARBA" id="ARBA00012513"/>
    </source>
</evidence>
<dbReference type="PROSITE" id="PS00108">
    <property type="entry name" value="PROTEIN_KINASE_ST"/>
    <property type="match status" value="1"/>
</dbReference>
<dbReference type="Gene3D" id="2.60.120.1060">
    <property type="entry name" value="NPCBM/NEW2 domain"/>
    <property type="match status" value="1"/>
</dbReference>
<evidence type="ECO:0000256" key="8">
    <source>
        <dbReference type="PROSITE-ProRule" id="PRU10141"/>
    </source>
</evidence>
<keyword evidence="6 8" id="KW-0067">ATP-binding</keyword>
<dbReference type="PROSITE" id="PS50011">
    <property type="entry name" value="PROTEIN_KINASE_DOM"/>
    <property type="match status" value="1"/>
</dbReference>
<feature type="compositionally biased region" description="Low complexity" evidence="9">
    <location>
        <begin position="348"/>
        <end position="367"/>
    </location>
</feature>
<dbReference type="CDD" id="cd06577">
    <property type="entry name" value="PASTA_pknB"/>
    <property type="match status" value="1"/>
</dbReference>
<sequence>MGMPKNSHLGEFLLARQLGSKYILQESIGRGAMGEVFRGHDDAGKELAFKLLHPDMAGDPQVVARFVQERSILLSVSGPNLVRVVDLVVEGQTLAIAMELVEGADLRAHLNRYGTLTPAQVCHIGAGIANGLAIVHEANIIHRDIKPENILISTIDGVLVPKVTDFGVSSLVDAERARSTMLVGTPQYIAPEASEGGTITAASDLYALGIVLYELASGITPFAGGSVMAVLRRHSSVSPGRPAGIPDELWDLISWLLAKNPAQRPPSARQVATILDALAPSLQSYPPAPRLTEPPAPLPSLETQATQAVAFPLGIPTGGTDDLTSLPQAGMNTSGPQQSMSFPPAPPAVAFSAPRSPEPSAAGKKSGKGKWTLLLSLLAVLLLGGGSLVAVNLLGADKGSNEAKVLPADPSTAAPSADNAPEATQDVTPEVSAEASGEATPALDDLPDYTGKTVSEAQQAIATLTTAEGERVTTLIVDKYDTSVPDGTVLSQIPEAGWFTPSEVELTVARSAVISYLDDLKPVAGGWSDSGAVLISGQSYPHAVASRLCSGSSGATVEYNLGRNYESFTATAGIVDDASDSAAVVLLEVFADGRQVSTQTITYGKPFAVTADMSGVLRMKIQWQETTCAKDDYSGSTELALGDAKLQGIPGKVPVESPAP</sequence>
<dbReference type="InterPro" id="IPR038637">
    <property type="entry name" value="NPCBM_sf"/>
</dbReference>
<dbReference type="InterPro" id="IPR011009">
    <property type="entry name" value="Kinase-like_dom_sf"/>
</dbReference>
<organism evidence="12 13">
    <name type="scientific">Arthrobacter alpinus</name>
    <dbReference type="NCBI Taxonomy" id="656366"/>
    <lineage>
        <taxon>Bacteria</taxon>
        <taxon>Bacillati</taxon>
        <taxon>Actinomycetota</taxon>
        <taxon>Actinomycetes</taxon>
        <taxon>Micrococcales</taxon>
        <taxon>Micrococcaceae</taxon>
        <taxon>Arthrobacter</taxon>
    </lineage>
</organism>